<feature type="compositionally biased region" description="Gly residues" evidence="1">
    <location>
        <begin position="91"/>
        <end position="106"/>
    </location>
</feature>
<evidence type="ECO:0000256" key="1">
    <source>
        <dbReference type="SAM" id="MobiDB-lite"/>
    </source>
</evidence>
<protein>
    <submittedName>
        <fullName evidence="2">Uncharacterized protein</fullName>
    </submittedName>
</protein>
<feature type="region of interest" description="Disordered" evidence="1">
    <location>
        <begin position="56"/>
        <end position="141"/>
    </location>
</feature>
<dbReference type="EMBL" id="HACM01005231">
    <property type="protein sequence ID" value="CRZ05673.1"/>
    <property type="molecule type" value="Transcribed_RNA"/>
</dbReference>
<feature type="compositionally biased region" description="Acidic residues" evidence="1">
    <location>
        <begin position="71"/>
        <end position="84"/>
    </location>
</feature>
<reference evidence="2" key="1">
    <citation type="submission" date="2015-04" db="EMBL/GenBank/DDBJ databases">
        <title>The genome sequence of the plant pathogenic Rhizarian Plasmodiophora brassicae reveals insights in its biotrophic life cycle and the origin of chitin synthesis.</title>
        <authorList>
            <person name="Schwelm A."/>
            <person name="Fogelqvist J."/>
            <person name="Knaust A."/>
            <person name="Julke S."/>
            <person name="Lilja T."/>
            <person name="Dhandapani V."/>
            <person name="Bonilla-Rosso G."/>
            <person name="Karlsson M."/>
            <person name="Shevchenko A."/>
            <person name="Choi S.R."/>
            <person name="Kim H.G."/>
            <person name="Park J.Y."/>
            <person name="Lim Y.P."/>
            <person name="Ludwig-Muller J."/>
            <person name="Dixelius C."/>
        </authorList>
    </citation>
    <scope>NUCLEOTIDE SEQUENCE</scope>
    <source>
        <tissue evidence="2">Potato root galls</tissue>
    </source>
</reference>
<dbReference type="AlphaFoldDB" id="A0A0H5QUI5"/>
<feature type="non-terminal residue" evidence="2">
    <location>
        <position position="1"/>
    </location>
</feature>
<feature type="non-terminal residue" evidence="2">
    <location>
        <position position="141"/>
    </location>
</feature>
<feature type="compositionally biased region" description="Acidic residues" evidence="1">
    <location>
        <begin position="107"/>
        <end position="116"/>
    </location>
</feature>
<evidence type="ECO:0000313" key="2">
    <source>
        <dbReference type="EMBL" id="CRZ05673.1"/>
    </source>
</evidence>
<accession>A0A0H5QUI5</accession>
<proteinExistence type="predicted"/>
<name>A0A0H5QUI5_9EUKA</name>
<sequence>PMIPTKKRTITTPMETVSAVPLLLPPAGFGLPVERFPELWLLGTCDEGGLREDCAPLEDGGGGDHCITDVGVDEFEGESEDGELLGDNAAGEGGKSLGGPEAGEGGEFSDDLDVGDGGEFPPPPPSPGELDEGGEDDDEPF</sequence>
<feature type="compositionally biased region" description="Acidic residues" evidence="1">
    <location>
        <begin position="129"/>
        <end position="141"/>
    </location>
</feature>
<organism evidence="2">
    <name type="scientific">Spongospora subterranea</name>
    <dbReference type="NCBI Taxonomy" id="70186"/>
    <lineage>
        <taxon>Eukaryota</taxon>
        <taxon>Sar</taxon>
        <taxon>Rhizaria</taxon>
        <taxon>Endomyxa</taxon>
        <taxon>Phytomyxea</taxon>
        <taxon>Plasmodiophorida</taxon>
        <taxon>Plasmodiophoridae</taxon>
        <taxon>Spongospora</taxon>
    </lineage>
</organism>